<reference evidence="2 3" key="1">
    <citation type="submission" date="2016-11" db="EMBL/GenBank/DDBJ databases">
        <authorList>
            <person name="Jaros S."/>
            <person name="Januszkiewicz K."/>
            <person name="Wedrychowicz H."/>
        </authorList>
    </citation>
    <scope>NUCLEOTIDE SEQUENCE [LARGE SCALE GENOMIC DNA]</scope>
    <source>
        <strain evidence="2 3">DSM 24574</strain>
    </source>
</reference>
<name>A0A1M5VRG3_9BACT</name>
<accession>A0A1M5VRG3</accession>
<evidence type="ECO:0000313" key="2">
    <source>
        <dbReference type="EMBL" id="SHH77842.1"/>
    </source>
</evidence>
<keyword evidence="1" id="KW-0472">Membrane</keyword>
<keyword evidence="1" id="KW-0812">Transmembrane</keyword>
<dbReference type="Proteomes" id="UP000184212">
    <property type="component" value="Unassembled WGS sequence"/>
</dbReference>
<sequence length="92" mass="10930">MLEVLAIASFWLFYMKRYQVFKFNCLEKDKETPVPPFYSYHGKFDKLSNRDFGFLLRKATSPKSRRSKRLANLLLLLFYATLTAMMTLGKYL</sequence>
<evidence type="ECO:0000313" key="3">
    <source>
        <dbReference type="Proteomes" id="UP000184212"/>
    </source>
</evidence>
<proteinExistence type="predicted"/>
<keyword evidence="1" id="KW-1133">Transmembrane helix</keyword>
<keyword evidence="3" id="KW-1185">Reference proteome</keyword>
<dbReference type="RefSeq" id="WP_073140727.1">
    <property type="nucleotide sequence ID" value="NZ_FQWQ01000004.1"/>
</dbReference>
<organism evidence="2 3">
    <name type="scientific">Chryseolinea serpens</name>
    <dbReference type="NCBI Taxonomy" id="947013"/>
    <lineage>
        <taxon>Bacteria</taxon>
        <taxon>Pseudomonadati</taxon>
        <taxon>Bacteroidota</taxon>
        <taxon>Cytophagia</taxon>
        <taxon>Cytophagales</taxon>
        <taxon>Fulvivirgaceae</taxon>
        <taxon>Chryseolinea</taxon>
    </lineage>
</organism>
<protein>
    <submittedName>
        <fullName evidence="2">Uncharacterized protein</fullName>
    </submittedName>
</protein>
<evidence type="ECO:0000256" key="1">
    <source>
        <dbReference type="SAM" id="Phobius"/>
    </source>
</evidence>
<dbReference type="AlphaFoldDB" id="A0A1M5VRG3"/>
<dbReference type="EMBL" id="FQWQ01000004">
    <property type="protein sequence ID" value="SHH77842.1"/>
    <property type="molecule type" value="Genomic_DNA"/>
</dbReference>
<gene>
    <name evidence="2" type="ORF">SAMN04488109_5339</name>
</gene>
<feature type="transmembrane region" description="Helical" evidence="1">
    <location>
        <begin position="70"/>
        <end position="89"/>
    </location>
</feature>